<keyword evidence="10" id="KW-1185">Reference proteome</keyword>
<evidence type="ECO:0000313" key="10">
    <source>
        <dbReference type="Proteomes" id="UP000614200"/>
    </source>
</evidence>
<comment type="function">
    <text evidence="1 6">Tetrapolymerization of the monopyrrole PBG into the hydroxymethylbilane pre-uroporphyrinogen in several discrete steps.</text>
</comment>
<dbReference type="EMBL" id="JADKNH010000005">
    <property type="protein sequence ID" value="MBF4693247.1"/>
    <property type="molecule type" value="Genomic_DNA"/>
</dbReference>
<comment type="subunit">
    <text evidence="6">Monomer.</text>
</comment>
<evidence type="ECO:0000256" key="2">
    <source>
        <dbReference type="ARBA" id="ARBA00005638"/>
    </source>
</evidence>
<sequence length="298" mass="32708">MKTIKVGTRGSRLARAQTNWVIDALKALDASLTFETIIISTKGDEIQNISLDKIGDKGLFVKEIEQQLLNGHIDIAVHSMKDMPSDQGSPLAFSKVPKREDPRDVLSLREGYTSLDDLPLGARIGTGSKRRLFQLLKVRPDIVPVAIRGNVETRLSKIEKENLHGVILAAAGLHRLDLSHRITQYLDPKLMIPAPAQGALALQYHQEREDLKALLNQLSDEDSDLCVRAERAFLKGVNGSCHIPMGAYAVLSKDKETLEMTCVWGTEDGSILKNVKLSGSSDAPELLGQRCADAIKEA</sequence>
<reference evidence="9 10" key="1">
    <citation type="submission" date="2020-11" db="EMBL/GenBank/DDBJ databases">
        <title>Fusibacter basophilias sp. nov.</title>
        <authorList>
            <person name="Qiu D."/>
        </authorList>
    </citation>
    <scope>NUCLEOTIDE SEQUENCE [LARGE SCALE GENOMIC DNA]</scope>
    <source>
        <strain evidence="9 10">Q10-2</strain>
    </source>
</reference>
<name>A0ABR9ZS17_9FIRM</name>
<keyword evidence="4 6" id="KW-0627">Porphyrin biosynthesis</keyword>
<feature type="domain" description="Porphobilinogen deaminase C-terminal" evidence="8">
    <location>
        <begin position="225"/>
        <end position="296"/>
    </location>
</feature>
<dbReference type="PRINTS" id="PR00151">
    <property type="entry name" value="PORPHBDMNASE"/>
</dbReference>
<evidence type="ECO:0000259" key="8">
    <source>
        <dbReference type="Pfam" id="PF03900"/>
    </source>
</evidence>
<evidence type="ECO:0000256" key="4">
    <source>
        <dbReference type="ARBA" id="ARBA00023244"/>
    </source>
</evidence>
<dbReference type="HAMAP" id="MF_00260">
    <property type="entry name" value="Porphobil_deam"/>
    <property type="match status" value="1"/>
</dbReference>
<evidence type="ECO:0000313" key="9">
    <source>
        <dbReference type="EMBL" id="MBF4693247.1"/>
    </source>
</evidence>
<evidence type="ECO:0000256" key="5">
    <source>
        <dbReference type="ARBA" id="ARBA00048169"/>
    </source>
</evidence>
<dbReference type="Proteomes" id="UP000614200">
    <property type="component" value="Unassembled WGS sequence"/>
</dbReference>
<dbReference type="PANTHER" id="PTHR11557">
    <property type="entry name" value="PORPHOBILINOGEN DEAMINASE"/>
    <property type="match status" value="1"/>
</dbReference>
<dbReference type="PIRSF" id="PIRSF001438">
    <property type="entry name" value="4pyrrol_synth_OHMeBilane_synth"/>
    <property type="match status" value="1"/>
</dbReference>
<dbReference type="SUPFAM" id="SSF54782">
    <property type="entry name" value="Porphobilinogen deaminase (hydroxymethylbilane synthase), C-terminal domain"/>
    <property type="match status" value="1"/>
</dbReference>
<comment type="caution">
    <text evidence="9">The sequence shown here is derived from an EMBL/GenBank/DDBJ whole genome shotgun (WGS) entry which is preliminary data.</text>
</comment>
<organism evidence="9 10">
    <name type="scientific">Fusibacter ferrireducens</name>
    <dbReference type="NCBI Taxonomy" id="2785058"/>
    <lineage>
        <taxon>Bacteria</taxon>
        <taxon>Bacillati</taxon>
        <taxon>Bacillota</taxon>
        <taxon>Clostridia</taxon>
        <taxon>Eubacteriales</taxon>
        <taxon>Eubacteriales Family XII. Incertae Sedis</taxon>
        <taxon>Fusibacter</taxon>
    </lineage>
</organism>
<protein>
    <recommendedName>
        <fullName evidence="6">Porphobilinogen deaminase</fullName>
        <shortName evidence="6">PBG</shortName>
        <ecNumber evidence="6">2.5.1.61</ecNumber>
    </recommendedName>
    <alternativeName>
        <fullName evidence="6">Hydroxymethylbilane synthase</fullName>
        <shortName evidence="6">HMBS</shortName>
    </alternativeName>
    <alternativeName>
        <fullName evidence="6">Pre-uroporphyrinogen synthase</fullName>
    </alternativeName>
</protein>
<dbReference type="InterPro" id="IPR000860">
    <property type="entry name" value="HemC"/>
</dbReference>
<comment type="cofactor">
    <cofactor evidence="6">
        <name>dipyrromethane</name>
        <dbReference type="ChEBI" id="CHEBI:60342"/>
    </cofactor>
    <text evidence="6">Binds 1 dipyrromethane group covalently.</text>
</comment>
<evidence type="ECO:0000256" key="1">
    <source>
        <dbReference type="ARBA" id="ARBA00002869"/>
    </source>
</evidence>
<dbReference type="Gene3D" id="3.30.160.40">
    <property type="entry name" value="Porphobilinogen deaminase, C-terminal domain"/>
    <property type="match status" value="1"/>
</dbReference>
<dbReference type="PANTHER" id="PTHR11557:SF0">
    <property type="entry name" value="PORPHOBILINOGEN DEAMINASE"/>
    <property type="match status" value="1"/>
</dbReference>
<dbReference type="GO" id="GO:0004418">
    <property type="term" value="F:hydroxymethylbilane synthase activity"/>
    <property type="evidence" value="ECO:0007669"/>
    <property type="project" value="UniProtKB-EC"/>
</dbReference>
<evidence type="ECO:0000256" key="6">
    <source>
        <dbReference type="HAMAP-Rule" id="MF_00260"/>
    </source>
</evidence>
<feature type="domain" description="Porphobilinogen deaminase N-terminal" evidence="7">
    <location>
        <begin position="4"/>
        <end position="212"/>
    </location>
</feature>
<dbReference type="InterPro" id="IPR036803">
    <property type="entry name" value="Porphobilinogen_deaminase_C_sf"/>
</dbReference>
<comment type="miscellaneous">
    <text evidence="6">The porphobilinogen subunits are added to the dipyrromethane group.</text>
</comment>
<keyword evidence="3 6" id="KW-0808">Transferase</keyword>
<dbReference type="Gene3D" id="3.40.190.10">
    <property type="entry name" value="Periplasmic binding protein-like II"/>
    <property type="match status" value="2"/>
</dbReference>
<dbReference type="SUPFAM" id="SSF53850">
    <property type="entry name" value="Periplasmic binding protein-like II"/>
    <property type="match status" value="1"/>
</dbReference>
<evidence type="ECO:0000256" key="3">
    <source>
        <dbReference type="ARBA" id="ARBA00022679"/>
    </source>
</evidence>
<gene>
    <name evidence="6 9" type="primary">hemC</name>
    <name evidence="9" type="ORF">ISU02_08955</name>
</gene>
<dbReference type="NCBIfam" id="TIGR00212">
    <property type="entry name" value="hemC"/>
    <property type="match status" value="1"/>
</dbReference>
<comment type="similarity">
    <text evidence="2 6">Belongs to the HMBS family.</text>
</comment>
<feature type="modified residue" description="S-(dipyrrolylmethanemethyl)cysteine" evidence="6">
    <location>
        <position position="241"/>
    </location>
</feature>
<dbReference type="InterPro" id="IPR022419">
    <property type="entry name" value="Porphobilin_deaminase_cofac_BS"/>
</dbReference>
<evidence type="ECO:0000259" key="7">
    <source>
        <dbReference type="Pfam" id="PF01379"/>
    </source>
</evidence>
<proteinExistence type="inferred from homology"/>
<dbReference type="PROSITE" id="PS00533">
    <property type="entry name" value="PORPHOBILINOGEN_DEAM"/>
    <property type="match status" value="1"/>
</dbReference>
<dbReference type="Pfam" id="PF03900">
    <property type="entry name" value="Porphobil_deamC"/>
    <property type="match status" value="1"/>
</dbReference>
<dbReference type="InterPro" id="IPR022418">
    <property type="entry name" value="Porphobilinogen_deaminase_C"/>
</dbReference>
<dbReference type="EC" id="2.5.1.61" evidence="6"/>
<comment type="catalytic activity">
    <reaction evidence="5 6">
        <text>4 porphobilinogen + H2O = hydroxymethylbilane + 4 NH4(+)</text>
        <dbReference type="Rhea" id="RHEA:13185"/>
        <dbReference type="ChEBI" id="CHEBI:15377"/>
        <dbReference type="ChEBI" id="CHEBI:28938"/>
        <dbReference type="ChEBI" id="CHEBI:57845"/>
        <dbReference type="ChEBI" id="CHEBI:58126"/>
        <dbReference type="EC" id="2.5.1.61"/>
    </reaction>
</comment>
<accession>A0ABR9ZS17</accession>
<dbReference type="RefSeq" id="WP_194701492.1">
    <property type="nucleotide sequence ID" value="NZ_JADKNH010000005.1"/>
</dbReference>
<dbReference type="InterPro" id="IPR022417">
    <property type="entry name" value="Porphobilin_deaminase_N"/>
</dbReference>
<dbReference type="Pfam" id="PF01379">
    <property type="entry name" value="Porphobil_deam"/>
    <property type="match status" value="1"/>
</dbReference>